<organism evidence="1 2">
    <name type="scientific">Xanthobacter agilis</name>
    <dbReference type="NCBI Taxonomy" id="47492"/>
    <lineage>
        <taxon>Bacteria</taxon>
        <taxon>Pseudomonadati</taxon>
        <taxon>Pseudomonadota</taxon>
        <taxon>Alphaproteobacteria</taxon>
        <taxon>Hyphomicrobiales</taxon>
        <taxon>Xanthobacteraceae</taxon>
        <taxon>Xanthobacter</taxon>
    </lineage>
</organism>
<dbReference type="NCBIfam" id="TIGR03358">
    <property type="entry name" value="VI_chp_5"/>
    <property type="match status" value="1"/>
</dbReference>
<reference evidence="1 2" key="1">
    <citation type="submission" date="2023-07" db="EMBL/GenBank/DDBJ databases">
        <title>Genomic Encyclopedia of Type Strains, Phase IV (KMG-IV): sequencing the most valuable type-strain genomes for metagenomic binning, comparative biology and taxonomic classification.</title>
        <authorList>
            <person name="Goeker M."/>
        </authorList>
    </citation>
    <scope>NUCLEOTIDE SEQUENCE [LARGE SCALE GENOMIC DNA]</scope>
    <source>
        <strain evidence="1 2">DSM 3770</strain>
    </source>
</reference>
<accession>A0ABU0LEN1</accession>
<comment type="caution">
    <text evidence="1">The sequence shown here is derived from an EMBL/GenBank/DDBJ whole genome shotgun (WGS) entry which is preliminary data.</text>
</comment>
<dbReference type="InterPro" id="IPR008312">
    <property type="entry name" value="T6SS_TssB1"/>
</dbReference>
<sequence length="164" mass="18340">MAESIAPKERVNIRYRPATGNMKEDVELPLKLLVVGDFTQKADERPVEERELANINKDNFDDVLKSHNLSLDLSVDNKLSEEAADEKIALSLTFDRLKDFEPEAVVRQVPELKALLELREALVALKGPLGNIPAFRKMIQGVIEDEAARQRFLSEITGSTDPSA</sequence>
<dbReference type="PANTHER" id="PTHR35850">
    <property type="entry name" value="CYTOPLASMIC PROTEIN-RELATED"/>
    <property type="match status" value="1"/>
</dbReference>
<protein>
    <submittedName>
        <fullName evidence="1">Type VI secretion system protein ImpB</fullName>
    </submittedName>
</protein>
<name>A0ABU0LEN1_XANAG</name>
<dbReference type="Proteomes" id="UP001241747">
    <property type="component" value="Unassembled WGS sequence"/>
</dbReference>
<dbReference type="PANTHER" id="PTHR35850:SF2">
    <property type="entry name" value="TYPE VI SECRETION SYSTEM CONTRACTILE SHEATH SMALL SUBUNIT"/>
    <property type="match status" value="1"/>
</dbReference>
<dbReference type="EMBL" id="JAUSVY010000004">
    <property type="protein sequence ID" value="MDQ0505593.1"/>
    <property type="molecule type" value="Genomic_DNA"/>
</dbReference>
<dbReference type="PIRSF" id="PIRSF028301">
    <property type="entry name" value="UCP028301"/>
    <property type="match status" value="1"/>
</dbReference>
<gene>
    <name evidence="1" type="ORF">QOZ94_002389</name>
</gene>
<dbReference type="RefSeq" id="WP_237343954.1">
    <property type="nucleotide sequence ID" value="NZ_JABWGX010000002.1"/>
</dbReference>
<evidence type="ECO:0000313" key="2">
    <source>
        <dbReference type="Proteomes" id="UP001241747"/>
    </source>
</evidence>
<proteinExistence type="predicted"/>
<evidence type="ECO:0000313" key="1">
    <source>
        <dbReference type="EMBL" id="MDQ0505593.1"/>
    </source>
</evidence>
<dbReference type="Pfam" id="PF05591">
    <property type="entry name" value="T6SS_VipA"/>
    <property type="match status" value="1"/>
</dbReference>
<keyword evidence="2" id="KW-1185">Reference proteome</keyword>